<evidence type="ECO:0000313" key="7">
    <source>
        <dbReference type="EMBL" id="MEE1933177.1"/>
    </source>
</evidence>
<feature type="transmembrane region" description="Helical" evidence="6">
    <location>
        <begin position="184"/>
        <end position="203"/>
    </location>
</feature>
<evidence type="ECO:0000256" key="1">
    <source>
        <dbReference type="ARBA" id="ARBA00004651"/>
    </source>
</evidence>
<reference evidence="7 8" key="1">
    <citation type="submission" date="2024-01" db="EMBL/GenBank/DDBJ databases">
        <title>Unpublished Manusciprt.</title>
        <authorList>
            <person name="Duman M."/>
            <person name="Valdes E.G."/>
            <person name="Ajmi N."/>
            <person name="Altun S."/>
            <person name="Saticioglu I.B."/>
        </authorList>
    </citation>
    <scope>NUCLEOTIDE SEQUENCE [LARGE SCALE GENOMIC DNA]</scope>
    <source>
        <strain evidence="7 8">148P</strain>
    </source>
</reference>
<gene>
    <name evidence="7" type="ORF">V0R50_08085</name>
</gene>
<feature type="transmembrane region" description="Helical" evidence="6">
    <location>
        <begin position="6"/>
        <end position="28"/>
    </location>
</feature>
<sequence>MSYLPQLSTIAVVMLLACVSPGPDFIAVTSNALASRRRGLGVALGTAMGIAVWALMAIVGLGVLLNRIAWLYDVIRIVGVCYLLYLGAMLLLAARRPYREMAVATADNVTTPAPRVGFMVSMTNPKAAAFFGSFFITVLPAHAPGWVLVAAVLVVIAVSLAWFSMLALMFSTQRVRDFYGRMRRPIDAAMGGILVALGVRLALVE</sequence>
<dbReference type="PANTHER" id="PTHR30086">
    <property type="entry name" value="ARGININE EXPORTER PROTEIN ARGO"/>
    <property type="match status" value="1"/>
</dbReference>
<dbReference type="Proteomes" id="UP001335100">
    <property type="component" value="Unassembled WGS sequence"/>
</dbReference>
<dbReference type="PANTHER" id="PTHR30086:SF20">
    <property type="entry name" value="ARGININE EXPORTER PROTEIN ARGO-RELATED"/>
    <property type="match status" value="1"/>
</dbReference>
<evidence type="ECO:0000256" key="5">
    <source>
        <dbReference type="ARBA" id="ARBA00023136"/>
    </source>
</evidence>
<accession>A0ABU7HNQ5</accession>
<keyword evidence="4 6" id="KW-1133">Transmembrane helix</keyword>
<evidence type="ECO:0000256" key="3">
    <source>
        <dbReference type="ARBA" id="ARBA00022692"/>
    </source>
</evidence>
<evidence type="ECO:0000313" key="8">
    <source>
        <dbReference type="Proteomes" id="UP001335100"/>
    </source>
</evidence>
<name>A0ABU7HNQ5_9PSED</name>
<keyword evidence="2" id="KW-1003">Cell membrane</keyword>
<dbReference type="EMBL" id="JAZDQJ010000006">
    <property type="protein sequence ID" value="MEE1933177.1"/>
    <property type="molecule type" value="Genomic_DNA"/>
</dbReference>
<feature type="transmembrane region" description="Helical" evidence="6">
    <location>
        <begin position="127"/>
        <end position="143"/>
    </location>
</feature>
<dbReference type="RefSeq" id="WP_330074065.1">
    <property type="nucleotide sequence ID" value="NZ_JAZDQJ010000006.1"/>
</dbReference>
<feature type="transmembrane region" description="Helical" evidence="6">
    <location>
        <begin position="70"/>
        <end position="92"/>
    </location>
</feature>
<feature type="transmembrane region" description="Helical" evidence="6">
    <location>
        <begin position="40"/>
        <end position="64"/>
    </location>
</feature>
<evidence type="ECO:0000256" key="4">
    <source>
        <dbReference type="ARBA" id="ARBA00022989"/>
    </source>
</evidence>
<dbReference type="PIRSF" id="PIRSF006324">
    <property type="entry name" value="LeuE"/>
    <property type="match status" value="1"/>
</dbReference>
<keyword evidence="3 6" id="KW-0812">Transmembrane</keyword>
<feature type="transmembrane region" description="Helical" evidence="6">
    <location>
        <begin position="149"/>
        <end position="172"/>
    </location>
</feature>
<evidence type="ECO:0000256" key="2">
    <source>
        <dbReference type="ARBA" id="ARBA00022475"/>
    </source>
</evidence>
<comment type="caution">
    <text evidence="7">The sequence shown here is derived from an EMBL/GenBank/DDBJ whole genome shotgun (WGS) entry which is preliminary data.</text>
</comment>
<dbReference type="InterPro" id="IPR001123">
    <property type="entry name" value="LeuE-type"/>
</dbReference>
<comment type="subcellular location">
    <subcellularLocation>
        <location evidence="1">Cell membrane</location>
        <topology evidence="1">Multi-pass membrane protein</topology>
    </subcellularLocation>
</comment>
<evidence type="ECO:0000256" key="6">
    <source>
        <dbReference type="SAM" id="Phobius"/>
    </source>
</evidence>
<organism evidence="7 8">
    <name type="scientific">Pseudomonas ulcerans</name>
    <dbReference type="NCBI Taxonomy" id="3115852"/>
    <lineage>
        <taxon>Bacteria</taxon>
        <taxon>Pseudomonadati</taxon>
        <taxon>Pseudomonadota</taxon>
        <taxon>Gammaproteobacteria</taxon>
        <taxon>Pseudomonadales</taxon>
        <taxon>Pseudomonadaceae</taxon>
        <taxon>Pseudomonas</taxon>
    </lineage>
</organism>
<keyword evidence="8" id="KW-1185">Reference proteome</keyword>
<keyword evidence="5 6" id="KW-0472">Membrane</keyword>
<protein>
    <submittedName>
        <fullName evidence="7">LysE family transporter</fullName>
    </submittedName>
</protein>
<dbReference type="Pfam" id="PF01810">
    <property type="entry name" value="LysE"/>
    <property type="match status" value="1"/>
</dbReference>
<proteinExistence type="predicted"/>